<dbReference type="AlphaFoldDB" id="A0A1Z3U7L3"/>
<evidence type="ECO:0000256" key="1">
    <source>
        <dbReference type="ARBA" id="ARBA00007613"/>
    </source>
</evidence>
<feature type="chain" id="PRO_5012735106" evidence="2">
    <location>
        <begin position="37"/>
        <end position="438"/>
    </location>
</feature>
<reference evidence="4" key="1">
    <citation type="submission" date="2017-06" db="EMBL/GenBank/DDBJ databases">
        <title>FDA dAtabase for Regulatory Grade micrObial Sequences (FDA-ARGOS): Supporting development and validation of Infectious Disease Dx tests.</title>
        <authorList>
            <person name="Minogue T."/>
            <person name="Wolcott M."/>
            <person name="Wasieloski L."/>
            <person name="Aguilar W."/>
            <person name="Moore D."/>
            <person name="Tallon L."/>
            <person name="Sadzewicz L."/>
            <person name="Sengamalay N."/>
            <person name="Ott S."/>
            <person name="Godinez A."/>
            <person name="Nagaraj S."/>
            <person name="Nadendla S."/>
            <person name="Geyer C."/>
            <person name="Sichtig H."/>
        </authorList>
    </citation>
    <scope>NUCLEOTIDE SEQUENCE [LARGE SCALE GENOMIC DNA]</scope>
    <source>
        <strain evidence="4">FDAARGOS_289</strain>
    </source>
</reference>
<evidence type="ECO:0000256" key="2">
    <source>
        <dbReference type="SAM" id="SignalP"/>
    </source>
</evidence>
<evidence type="ECO:0000313" key="4">
    <source>
        <dbReference type="Proteomes" id="UP000197050"/>
    </source>
</evidence>
<sequence length="438" mass="47079">MKTPSSGIAGPWARLTAVSALALILAASLPPTLAVAQDAAATSTAPVLSLDEALRRAALVDPSLAPTQARRQASRAAVRQADVRPNPTLGVMVENFPTIGGGDLFRRTETTLTVERRFERGGDRSARVSLAEAEGLLVDATARIRQLDRLEQVQRAWAEALAAQAELEIARERLDLAERFQTEVGRRVDMARDPLFAGARAEAELAQAQIDFDQAGITVRVANISLARFWDGSSDFTLGAETFADTRSALDVTDGVAQADLDIFVAQRDIAVARVAVETARARSDATVSAGVRHFGDGNDLGFVVGASIPLGRYDQNLGAIDRARAEGLAAEGDLAAARIDREREIARLQVQVMARASEARRIGQETLPQAERAVVLVRDGFNRGGFTYNDVISAQTALLQTRARRVAVLKQFHIDRARLDRLTGAHGALILALETQP</sequence>
<keyword evidence="2" id="KW-0732">Signal</keyword>
<dbReference type="GeneID" id="34014886"/>
<dbReference type="KEGG" id="bvc:CEP68_07015"/>
<name>A0A1Z3U7L3_BREVE</name>
<dbReference type="Pfam" id="PF02321">
    <property type="entry name" value="OEP"/>
    <property type="match status" value="2"/>
</dbReference>
<dbReference type="SUPFAM" id="SSF56954">
    <property type="entry name" value="Outer membrane efflux proteins (OEP)"/>
    <property type="match status" value="1"/>
</dbReference>
<dbReference type="Gene3D" id="1.20.1600.10">
    <property type="entry name" value="Outer membrane efflux proteins (OEP)"/>
    <property type="match status" value="1"/>
</dbReference>
<evidence type="ECO:0000313" key="3">
    <source>
        <dbReference type="EMBL" id="ASE39277.1"/>
    </source>
</evidence>
<gene>
    <name evidence="3" type="ORF">CEP68_07015</name>
</gene>
<accession>A0A1Z3U7L3</accession>
<dbReference type="PANTHER" id="PTHR30203">
    <property type="entry name" value="OUTER MEMBRANE CATION EFFLUX PROTEIN"/>
    <property type="match status" value="1"/>
</dbReference>
<organism evidence="3 4">
    <name type="scientific">Brevundimonas vesicularis</name>
    <name type="common">Pseudomonas vesicularis</name>
    <dbReference type="NCBI Taxonomy" id="41276"/>
    <lineage>
        <taxon>Bacteria</taxon>
        <taxon>Pseudomonadati</taxon>
        <taxon>Pseudomonadota</taxon>
        <taxon>Alphaproteobacteria</taxon>
        <taxon>Caulobacterales</taxon>
        <taxon>Caulobacteraceae</taxon>
        <taxon>Brevundimonas</taxon>
    </lineage>
</organism>
<protein>
    <submittedName>
        <fullName evidence="3">TolC family protein</fullName>
    </submittedName>
</protein>
<comment type="similarity">
    <text evidence="1">Belongs to the outer membrane factor (OMF) (TC 1.B.17) family.</text>
</comment>
<dbReference type="RefSeq" id="WP_088582499.1">
    <property type="nucleotide sequence ID" value="NZ_CP022048.2"/>
</dbReference>
<proteinExistence type="inferred from homology"/>
<feature type="signal peptide" evidence="2">
    <location>
        <begin position="1"/>
        <end position="36"/>
    </location>
</feature>
<dbReference type="InterPro" id="IPR010131">
    <property type="entry name" value="MdtP/NodT-like"/>
</dbReference>
<dbReference type="EMBL" id="CP022048">
    <property type="protein sequence ID" value="ASE39277.1"/>
    <property type="molecule type" value="Genomic_DNA"/>
</dbReference>
<dbReference type="GO" id="GO:0015562">
    <property type="term" value="F:efflux transmembrane transporter activity"/>
    <property type="evidence" value="ECO:0007669"/>
    <property type="project" value="InterPro"/>
</dbReference>
<dbReference type="PANTHER" id="PTHR30203:SF24">
    <property type="entry name" value="BLR4935 PROTEIN"/>
    <property type="match status" value="1"/>
</dbReference>
<dbReference type="InterPro" id="IPR003423">
    <property type="entry name" value="OMP_efflux"/>
</dbReference>
<dbReference type="Proteomes" id="UP000197050">
    <property type="component" value="Chromosome"/>
</dbReference>